<dbReference type="InterPro" id="IPR006160">
    <property type="entry name" value="SCFA_transpt_AtoE"/>
</dbReference>
<dbReference type="EMBL" id="FNSV01000005">
    <property type="protein sequence ID" value="SEC72363.1"/>
    <property type="molecule type" value="Genomic_DNA"/>
</dbReference>
<feature type="transmembrane region" description="Helical" evidence="1">
    <location>
        <begin position="293"/>
        <end position="313"/>
    </location>
</feature>
<gene>
    <name evidence="2" type="ORF">SAMN04490239_5197</name>
</gene>
<sequence>MSSTVESELRDEEQQGAREGFLARVALRFASVIERWFPDAFIFALLAVALVAGAALAIGASPATVATNFSTGFWDLIPFTMQMAMVVVTGYIVASSPPAERLITRLAAIPRTARGGVTFIAVVSLVTSMVNWGFGLVFAGLLARAMARRTELGLDYRAAGAAAYLGIGGIWALGLSSSAAQLQANPKSLTPELLAITGVIPFRDTIFLWQSLFLAAVIFVVSIVIAYLSAPHKANSVTAEDLGVDVHDVPPPLPKRERPGDWLEYSPVLPLIVGALVFGWLLREFASNDPILVISNLSTYNLLFLTLGMLLHWRPRRFLLAVKNAVPACASILVQFPFYAGIAAIMTRAQDADGNTVAHYISEGFVSVASHGTFGLVIGIYSAVLGLFIPSGGGKWIIEAPYVMQASNDLQAHLGWTVQIYNAAEALPNLVNPFWMLPLLGILGLRARHLVGFTAVQLVFHLPIVLGLLWFLGNTLTYNPPVQP</sequence>
<keyword evidence="1" id="KW-0472">Membrane</keyword>
<feature type="transmembrane region" description="Helical" evidence="1">
    <location>
        <begin position="154"/>
        <end position="173"/>
    </location>
</feature>
<dbReference type="PANTHER" id="PTHR41983:SF2">
    <property type="entry name" value="SHORT-CHAIN FATTY ACID TRANSPORTER-RELATED"/>
    <property type="match status" value="1"/>
</dbReference>
<dbReference type="Pfam" id="PF02667">
    <property type="entry name" value="SCFA_trans"/>
    <property type="match status" value="1"/>
</dbReference>
<evidence type="ECO:0000256" key="1">
    <source>
        <dbReference type="SAM" id="Phobius"/>
    </source>
</evidence>
<feature type="transmembrane region" description="Helical" evidence="1">
    <location>
        <begin position="207"/>
        <end position="228"/>
    </location>
</feature>
<accession>A0A1H4UUQ5</accession>
<feature type="transmembrane region" description="Helical" evidence="1">
    <location>
        <begin position="365"/>
        <end position="389"/>
    </location>
</feature>
<dbReference type="RefSeq" id="WP_083395672.1">
    <property type="nucleotide sequence ID" value="NZ_FNSV01000005.1"/>
</dbReference>
<keyword evidence="1" id="KW-0812">Transmembrane</keyword>
<dbReference type="AlphaFoldDB" id="A0A1H4UUQ5"/>
<proteinExistence type="predicted"/>
<reference evidence="3" key="1">
    <citation type="submission" date="2016-10" db="EMBL/GenBank/DDBJ databases">
        <authorList>
            <person name="Varghese N."/>
            <person name="Submissions S."/>
        </authorList>
    </citation>
    <scope>NUCLEOTIDE SEQUENCE [LARGE SCALE GENOMIC DNA]</scope>
    <source>
        <strain evidence="3">DSM 44498</strain>
    </source>
</reference>
<feature type="transmembrane region" description="Helical" evidence="1">
    <location>
        <begin position="450"/>
        <end position="472"/>
    </location>
</feature>
<evidence type="ECO:0000313" key="3">
    <source>
        <dbReference type="Proteomes" id="UP000183561"/>
    </source>
</evidence>
<feature type="transmembrane region" description="Helical" evidence="1">
    <location>
        <begin position="72"/>
        <end position="94"/>
    </location>
</feature>
<name>A0A1H4UUQ5_9NOCA</name>
<dbReference type="GO" id="GO:0005886">
    <property type="term" value="C:plasma membrane"/>
    <property type="evidence" value="ECO:0007669"/>
    <property type="project" value="TreeGrafter"/>
</dbReference>
<keyword evidence="3" id="KW-1185">Reference proteome</keyword>
<feature type="transmembrane region" description="Helical" evidence="1">
    <location>
        <begin position="114"/>
        <end position="142"/>
    </location>
</feature>
<dbReference type="Proteomes" id="UP000183561">
    <property type="component" value="Unassembled WGS sequence"/>
</dbReference>
<feature type="transmembrane region" description="Helical" evidence="1">
    <location>
        <begin position="262"/>
        <end position="281"/>
    </location>
</feature>
<dbReference type="PANTHER" id="PTHR41983">
    <property type="entry name" value="SHORT-CHAIN FATTY ACID TRANSPORTER-RELATED"/>
    <property type="match status" value="1"/>
</dbReference>
<feature type="transmembrane region" description="Helical" evidence="1">
    <location>
        <begin position="325"/>
        <end position="345"/>
    </location>
</feature>
<evidence type="ECO:0000313" key="2">
    <source>
        <dbReference type="EMBL" id="SEC72363.1"/>
    </source>
</evidence>
<protein>
    <submittedName>
        <fullName evidence="2">Short-chain fatty acids transporter</fullName>
    </submittedName>
</protein>
<organism evidence="2 3">
    <name type="scientific">Rhodococcus koreensis</name>
    <dbReference type="NCBI Taxonomy" id="99653"/>
    <lineage>
        <taxon>Bacteria</taxon>
        <taxon>Bacillati</taxon>
        <taxon>Actinomycetota</taxon>
        <taxon>Actinomycetes</taxon>
        <taxon>Mycobacteriales</taxon>
        <taxon>Nocardiaceae</taxon>
        <taxon>Rhodococcus</taxon>
    </lineage>
</organism>
<keyword evidence="1" id="KW-1133">Transmembrane helix</keyword>
<feature type="transmembrane region" description="Helical" evidence="1">
    <location>
        <begin position="40"/>
        <end position="60"/>
    </location>
</feature>